<evidence type="ECO:0000313" key="1">
    <source>
        <dbReference type="WBParaSite" id="MCU_012396-RA"/>
    </source>
</evidence>
<accession>A0A5K3G086</accession>
<proteinExistence type="predicted"/>
<sequence length="137" mass="15167">AFVPHSSLQERSIIFEIDVFVPVTLAEKLTCKFEVNNITGSNGIAVATAYSIQKLFDAAVHSPTDGTIMGTASQILEILVIPAFVKSSSITFRVTSDAFFEDIYPVNARISRFDKGITVEPNCEPVLSRRKFVRFLH</sequence>
<reference evidence="1" key="1">
    <citation type="submission" date="2019-11" db="UniProtKB">
        <authorList>
            <consortium name="WormBaseParasite"/>
        </authorList>
    </citation>
    <scope>IDENTIFICATION</scope>
</reference>
<dbReference type="AlphaFoldDB" id="A0A5K3G086"/>
<organism evidence="1">
    <name type="scientific">Mesocestoides corti</name>
    <name type="common">Flatworm</name>
    <dbReference type="NCBI Taxonomy" id="53468"/>
    <lineage>
        <taxon>Eukaryota</taxon>
        <taxon>Metazoa</taxon>
        <taxon>Spiralia</taxon>
        <taxon>Lophotrochozoa</taxon>
        <taxon>Platyhelminthes</taxon>
        <taxon>Cestoda</taxon>
        <taxon>Eucestoda</taxon>
        <taxon>Cyclophyllidea</taxon>
        <taxon>Mesocestoididae</taxon>
        <taxon>Mesocestoides</taxon>
    </lineage>
</organism>
<protein>
    <submittedName>
        <fullName evidence="1">VIT domain-containing protein</fullName>
    </submittedName>
</protein>
<name>A0A5K3G086_MESCO</name>
<dbReference type="WBParaSite" id="MCU_012396-RA">
    <property type="protein sequence ID" value="MCU_012396-RA"/>
    <property type="gene ID" value="MCU_012396"/>
</dbReference>